<proteinExistence type="inferred from homology"/>
<dbReference type="PRINTS" id="PR00355">
    <property type="entry name" value="ADRENODOXIN"/>
</dbReference>
<dbReference type="InterPro" id="IPR036010">
    <property type="entry name" value="2Fe-2S_ferredoxin-like_sf"/>
</dbReference>
<dbReference type="RefSeq" id="WP_354701597.1">
    <property type="nucleotide sequence ID" value="NZ_CP114014.1"/>
</dbReference>
<dbReference type="Gene3D" id="3.10.20.30">
    <property type="match status" value="1"/>
</dbReference>
<dbReference type="PROSITE" id="PS51085">
    <property type="entry name" value="2FE2S_FER_2"/>
    <property type="match status" value="1"/>
</dbReference>
<protein>
    <submittedName>
        <fullName evidence="8">Ferredoxin-6</fullName>
    </submittedName>
</protein>
<accession>A0AAU7ATY4</accession>
<evidence type="ECO:0000256" key="5">
    <source>
        <dbReference type="ARBA" id="ARBA00023014"/>
    </source>
</evidence>
<evidence type="ECO:0000256" key="4">
    <source>
        <dbReference type="ARBA" id="ARBA00023004"/>
    </source>
</evidence>
<dbReference type="GO" id="GO:0009055">
    <property type="term" value="F:electron transfer activity"/>
    <property type="evidence" value="ECO:0007669"/>
    <property type="project" value="TreeGrafter"/>
</dbReference>
<comment type="cofactor">
    <cofactor evidence="6">
        <name>[2Fe-2S] cluster</name>
        <dbReference type="ChEBI" id="CHEBI:190135"/>
    </cofactor>
</comment>
<evidence type="ECO:0000256" key="3">
    <source>
        <dbReference type="ARBA" id="ARBA00022723"/>
    </source>
</evidence>
<dbReference type="SUPFAM" id="SSF54292">
    <property type="entry name" value="2Fe-2S ferredoxin-like"/>
    <property type="match status" value="1"/>
</dbReference>
<dbReference type="InterPro" id="IPR001041">
    <property type="entry name" value="2Fe-2S_ferredoxin-type"/>
</dbReference>
<dbReference type="PANTHER" id="PTHR23426">
    <property type="entry name" value="FERREDOXIN/ADRENODOXIN"/>
    <property type="match status" value="1"/>
</dbReference>
<dbReference type="EMBL" id="CP114014">
    <property type="protein sequence ID" value="XAY05076.1"/>
    <property type="molecule type" value="Genomic_DNA"/>
</dbReference>
<dbReference type="CDD" id="cd00207">
    <property type="entry name" value="fer2"/>
    <property type="match status" value="1"/>
</dbReference>
<dbReference type="GO" id="GO:0140647">
    <property type="term" value="P:P450-containing electron transport chain"/>
    <property type="evidence" value="ECO:0007669"/>
    <property type="project" value="InterPro"/>
</dbReference>
<dbReference type="PANTHER" id="PTHR23426:SF65">
    <property type="entry name" value="FERREDOXIN-2, MITOCHONDRIAL"/>
    <property type="match status" value="1"/>
</dbReference>
<name>A0AAU7ATY4_9ACTN</name>
<dbReference type="InterPro" id="IPR001055">
    <property type="entry name" value="Adrenodoxin-like"/>
</dbReference>
<dbReference type="GO" id="GO:0051537">
    <property type="term" value="F:2 iron, 2 sulfur cluster binding"/>
    <property type="evidence" value="ECO:0007669"/>
    <property type="project" value="UniProtKB-KW"/>
</dbReference>
<dbReference type="KEGG" id="parq:DSM112329_01919"/>
<evidence type="ECO:0000256" key="6">
    <source>
        <dbReference type="ARBA" id="ARBA00034078"/>
    </source>
</evidence>
<keyword evidence="5" id="KW-0411">Iron-sulfur</keyword>
<keyword evidence="3" id="KW-0479">Metal-binding</keyword>
<dbReference type="GO" id="GO:0046872">
    <property type="term" value="F:metal ion binding"/>
    <property type="evidence" value="ECO:0007669"/>
    <property type="project" value="UniProtKB-KW"/>
</dbReference>
<dbReference type="Pfam" id="PF00111">
    <property type="entry name" value="Fer2"/>
    <property type="match status" value="1"/>
</dbReference>
<evidence type="ECO:0000313" key="8">
    <source>
        <dbReference type="EMBL" id="XAY05076.1"/>
    </source>
</evidence>
<gene>
    <name evidence="8" type="primary">fdxE</name>
    <name evidence="8" type="ORF">DSM112329_01919</name>
</gene>
<reference evidence="8" key="1">
    <citation type="submission" date="2022-12" db="EMBL/GenBank/DDBJ databases">
        <title>Paraconexibacter alkalitolerans sp. nov. and Baekduia alba sp. nov., isolated from soil and emended description of the genera Paraconexibacter (Chun et al., 2020) and Baekduia (An et al., 2020).</title>
        <authorList>
            <person name="Vieira S."/>
            <person name="Huber K.J."/>
            <person name="Geppert A."/>
            <person name="Wolf J."/>
            <person name="Neumann-Schaal M."/>
            <person name="Muesken M."/>
            <person name="Overmann J."/>
        </authorList>
    </citation>
    <scope>NUCLEOTIDE SEQUENCE</scope>
    <source>
        <strain evidence="8">AEG42_29</strain>
    </source>
</reference>
<dbReference type="AlphaFoldDB" id="A0AAU7ATY4"/>
<evidence type="ECO:0000256" key="1">
    <source>
        <dbReference type="ARBA" id="ARBA00010914"/>
    </source>
</evidence>
<keyword evidence="2" id="KW-0001">2Fe-2S</keyword>
<organism evidence="8">
    <name type="scientific">Paraconexibacter sp. AEG42_29</name>
    <dbReference type="NCBI Taxonomy" id="2997339"/>
    <lineage>
        <taxon>Bacteria</taxon>
        <taxon>Bacillati</taxon>
        <taxon>Actinomycetota</taxon>
        <taxon>Thermoleophilia</taxon>
        <taxon>Solirubrobacterales</taxon>
        <taxon>Paraconexibacteraceae</taxon>
        <taxon>Paraconexibacter</taxon>
    </lineage>
</organism>
<keyword evidence="4" id="KW-0408">Iron</keyword>
<evidence type="ECO:0000259" key="7">
    <source>
        <dbReference type="PROSITE" id="PS51085"/>
    </source>
</evidence>
<sequence>MSTGSITFVTHDGTAHEVDLVDGESLMVLATSNGVPGIDGDCGGEASCGTCHVIVDDDWVDRTGTRSDEESQMIEMSPECSPNSRLSCQLKACASFDGLKVHLPEFQM</sequence>
<evidence type="ECO:0000256" key="2">
    <source>
        <dbReference type="ARBA" id="ARBA00022714"/>
    </source>
</evidence>
<dbReference type="InterPro" id="IPR012675">
    <property type="entry name" value="Beta-grasp_dom_sf"/>
</dbReference>
<comment type="similarity">
    <text evidence="1">Belongs to the adrenodoxin/putidaredoxin family.</text>
</comment>
<feature type="domain" description="2Fe-2S ferredoxin-type" evidence="7">
    <location>
        <begin position="4"/>
        <end position="107"/>
    </location>
</feature>